<feature type="transmembrane region" description="Helical" evidence="1">
    <location>
        <begin position="12"/>
        <end position="31"/>
    </location>
</feature>
<dbReference type="Proteomes" id="UP001596266">
    <property type="component" value="Unassembled WGS sequence"/>
</dbReference>
<organism evidence="2 3">
    <name type="scientific">Luteococcus sanguinis</name>
    <dbReference type="NCBI Taxonomy" id="174038"/>
    <lineage>
        <taxon>Bacteria</taxon>
        <taxon>Bacillati</taxon>
        <taxon>Actinomycetota</taxon>
        <taxon>Actinomycetes</taxon>
        <taxon>Propionibacteriales</taxon>
        <taxon>Propionibacteriaceae</taxon>
        <taxon>Luteococcus</taxon>
    </lineage>
</organism>
<evidence type="ECO:0000313" key="2">
    <source>
        <dbReference type="EMBL" id="MFC6396839.1"/>
    </source>
</evidence>
<gene>
    <name evidence="2" type="ORF">ACFP57_07550</name>
</gene>
<name>A0ABW1X014_9ACTN</name>
<reference evidence="3" key="1">
    <citation type="journal article" date="2019" name="Int. J. Syst. Evol. Microbiol.">
        <title>The Global Catalogue of Microorganisms (GCM) 10K type strain sequencing project: providing services to taxonomists for standard genome sequencing and annotation.</title>
        <authorList>
            <consortium name="The Broad Institute Genomics Platform"/>
            <consortium name="The Broad Institute Genome Sequencing Center for Infectious Disease"/>
            <person name="Wu L."/>
            <person name="Ma J."/>
        </authorList>
    </citation>
    <scope>NUCLEOTIDE SEQUENCE [LARGE SCALE GENOMIC DNA]</scope>
    <source>
        <strain evidence="3">CGMCC 1.15277</strain>
    </source>
</reference>
<keyword evidence="1" id="KW-0472">Membrane</keyword>
<feature type="transmembrane region" description="Helical" evidence="1">
    <location>
        <begin position="191"/>
        <end position="209"/>
    </location>
</feature>
<sequence>MPAPNNHRPALLHVGAALVVGIFVASALLLLRHAQLALVGGWVATGTTWCALVWFSVRRMDGDATKEHSQVEDSGRAASGFGLLMASVASLAGVGQLLVAGSQQGSSGIVEGLLGLAAVFTSWFTVHLVWSLRYARLYYGEGDRGIDFPQDDSPDYRDFMYLGYCLGMTYQVSDTDLTTKVVRRAVTRHTLLSYLFGAVVVACSINLVVQLTS</sequence>
<keyword evidence="1" id="KW-1133">Transmembrane helix</keyword>
<evidence type="ECO:0000256" key="1">
    <source>
        <dbReference type="SAM" id="Phobius"/>
    </source>
</evidence>
<comment type="caution">
    <text evidence="2">The sequence shown here is derived from an EMBL/GenBank/DDBJ whole genome shotgun (WGS) entry which is preliminary data.</text>
</comment>
<accession>A0ABW1X014</accession>
<dbReference type="RefSeq" id="WP_343884159.1">
    <property type="nucleotide sequence ID" value="NZ_BAAAKI010000001.1"/>
</dbReference>
<proteinExistence type="predicted"/>
<feature type="transmembrane region" description="Helical" evidence="1">
    <location>
        <begin position="77"/>
        <end position="100"/>
    </location>
</feature>
<dbReference type="InterPro" id="IPR009781">
    <property type="entry name" value="DUF1345"/>
</dbReference>
<feature type="transmembrane region" description="Helical" evidence="1">
    <location>
        <begin position="112"/>
        <end position="130"/>
    </location>
</feature>
<keyword evidence="3" id="KW-1185">Reference proteome</keyword>
<keyword evidence="1" id="KW-0812">Transmembrane</keyword>
<feature type="transmembrane region" description="Helical" evidence="1">
    <location>
        <begin position="38"/>
        <end position="57"/>
    </location>
</feature>
<evidence type="ECO:0000313" key="3">
    <source>
        <dbReference type="Proteomes" id="UP001596266"/>
    </source>
</evidence>
<dbReference type="EMBL" id="JBHSUA010000015">
    <property type="protein sequence ID" value="MFC6396839.1"/>
    <property type="molecule type" value="Genomic_DNA"/>
</dbReference>
<dbReference type="Pfam" id="PF07077">
    <property type="entry name" value="DUF1345"/>
    <property type="match status" value="1"/>
</dbReference>
<protein>
    <submittedName>
        <fullName evidence="2">DUF1345 domain-containing protein</fullName>
    </submittedName>
</protein>